<gene>
    <name evidence="3" type="ORF">JCM19296_2155</name>
</gene>
<dbReference type="InterPro" id="IPR005543">
    <property type="entry name" value="PASTA_dom"/>
</dbReference>
<dbReference type="Proteomes" id="UP000028980">
    <property type="component" value="Unassembled WGS sequence"/>
</dbReference>
<evidence type="ECO:0000256" key="1">
    <source>
        <dbReference type="SAM" id="Phobius"/>
    </source>
</evidence>
<evidence type="ECO:0000259" key="2">
    <source>
        <dbReference type="PROSITE" id="PS51178"/>
    </source>
</evidence>
<accession>A0A081DCB2</accession>
<keyword evidence="1" id="KW-0812">Transmembrane</keyword>
<dbReference type="EMBL" id="BBLG01000004">
    <property type="protein sequence ID" value="GAK76558.1"/>
    <property type="molecule type" value="Genomic_DNA"/>
</dbReference>
<reference evidence="3 4" key="1">
    <citation type="journal article" date="2014" name="Genome Announc.">
        <title>Draft Genome Sequences of Marine Flavobacterium Nonlabens Strains NR17, NR24, NR27, NR32, NR33, and Ara13.</title>
        <authorList>
            <person name="Nakanishi M."/>
            <person name="Meirelles P."/>
            <person name="Suzuki R."/>
            <person name="Takatani N."/>
            <person name="Mino S."/>
            <person name="Suda W."/>
            <person name="Oshima K."/>
            <person name="Hattori M."/>
            <person name="Ohkuma M."/>
            <person name="Hosokawa M."/>
            <person name="Miyashita K."/>
            <person name="Thompson F.L."/>
            <person name="Niwa A."/>
            <person name="Sawabe T."/>
            <person name="Sawabe T."/>
        </authorList>
    </citation>
    <scope>NUCLEOTIDE SEQUENCE [LARGE SCALE GENOMIC DNA]</scope>
    <source>
        <strain evidence="4">JCM19296</strain>
    </source>
</reference>
<feature type="domain" description="PASTA" evidence="2">
    <location>
        <begin position="40"/>
        <end position="108"/>
    </location>
</feature>
<feature type="transmembrane region" description="Helical" evidence="1">
    <location>
        <begin position="12"/>
        <end position="33"/>
    </location>
</feature>
<name>A0A081DCB2_NONUL</name>
<proteinExistence type="predicted"/>
<keyword evidence="1" id="KW-1133">Transmembrane helix</keyword>
<evidence type="ECO:0000313" key="4">
    <source>
        <dbReference type="Proteomes" id="UP000028980"/>
    </source>
</evidence>
<dbReference type="CDD" id="cd06577">
    <property type="entry name" value="PASTA_pknB"/>
    <property type="match status" value="2"/>
</dbReference>
<dbReference type="AlphaFoldDB" id="A0A081DCB2"/>
<dbReference type="PROSITE" id="PS51178">
    <property type="entry name" value="PASTA"/>
    <property type="match status" value="2"/>
</dbReference>
<keyword evidence="1" id="KW-0472">Membrane</keyword>
<feature type="domain" description="PASTA" evidence="2">
    <location>
        <begin position="112"/>
        <end position="180"/>
    </location>
</feature>
<dbReference type="Gene3D" id="3.30.10.20">
    <property type="match status" value="2"/>
</dbReference>
<dbReference type="SMART" id="SM00740">
    <property type="entry name" value="PASTA"/>
    <property type="match status" value="2"/>
</dbReference>
<sequence>MSFIKFLFTKTFLKHLLLAIVLIVALCFVYLFWLSSYTNHGQKIQVPNLAKLSLVEVDEQLEELDLRRKLIDSSSYNPEYPPRSVIEQDPAAGKFVKENRQIYIKLNPSGYGEVKIPNLINRTRRQAEPTLKALGFKIGNISYRPHIATDMVLELRYKGDKIEPGKSLMKTSVIDLVLGDKSLLNREEPAAQDTTEDATGN</sequence>
<dbReference type="Pfam" id="PF03793">
    <property type="entry name" value="PASTA"/>
    <property type="match status" value="1"/>
</dbReference>
<protein>
    <recommendedName>
        <fullName evidence="2">PASTA domain-containing protein</fullName>
    </recommendedName>
</protein>
<organism evidence="3 4">
    <name type="scientific">Nonlabens ulvanivorans</name>
    <name type="common">Persicivirga ulvanivorans</name>
    <dbReference type="NCBI Taxonomy" id="906888"/>
    <lineage>
        <taxon>Bacteria</taxon>
        <taxon>Pseudomonadati</taxon>
        <taxon>Bacteroidota</taxon>
        <taxon>Flavobacteriia</taxon>
        <taxon>Flavobacteriales</taxon>
        <taxon>Flavobacteriaceae</taxon>
        <taxon>Nonlabens</taxon>
    </lineage>
</organism>
<comment type="caution">
    <text evidence="3">The sequence shown here is derived from an EMBL/GenBank/DDBJ whole genome shotgun (WGS) entry which is preliminary data.</text>
</comment>
<evidence type="ECO:0000313" key="3">
    <source>
        <dbReference type="EMBL" id="GAK76558.1"/>
    </source>
</evidence>